<dbReference type="EMBL" id="JARQZJ010000047">
    <property type="protein sequence ID" value="KAK9878377.1"/>
    <property type="molecule type" value="Genomic_DNA"/>
</dbReference>
<dbReference type="GO" id="GO:0000785">
    <property type="term" value="C:chromatin"/>
    <property type="evidence" value="ECO:0007669"/>
    <property type="project" value="TreeGrafter"/>
</dbReference>
<dbReference type="InterPro" id="IPR016024">
    <property type="entry name" value="ARM-type_fold"/>
</dbReference>
<evidence type="ECO:0000256" key="3">
    <source>
        <dbReference type="SAM" id="Phobius"/>
    </source>
</evidence>
<proteinExistence type="inferred from homology"/>
<feature type="region of interest" description="Disordered" evidence="2">
    <location>
        <begin position="1060"/>
        <end position="1139"/>
    </location>
</feature>
<dbReference type="SUPFAM" id="SSF48371">
    <property type="entry name" value="ARM repeat"/>
    <property type="match status" value="1"/>
</dbReference>
<dbReference type="Proteomes" id="UP001431783">
    <property type="component" value="Unassembled WGS sequence"/>
</dbReference>
<evidence type="ECO:0000313" key="5">
    <source>
        <dbReference type="Proteomes" id="UP001431783"/>
    </source>
</evidence>
<dbReference type="GO" id="GO:0007062">
    <property type="term" value="P:sister chromatid cohesion"/>
    <property type="evidence" value="ECO:0007669"/>
    <property type="project" value="TreeGrafter"/>
</dbReference>
<keyword evidence="5" id="KW-1185">Reference proteome</keyword>
<feature type="transmembrane region" description="Helical" evidence="3">
    <location>
        <begin position="871"/>
        <end position="893"/>
    </location>
</feature>
<protein>
    <recommendedName>
        <fullName evidence="6">STAG domain-containing protein</fullName>
    </recommendedName>
</protein>
<sequence length="1139" mass="132544">MSDLLEQNLCSPRKIRKVECVPQTIVDVGKIRESQESQKSCATSTPTKQNIRKNFDISLDLSSIHSVIAAPSERSFLTESFQDERESEDDVSTIHSKSDLSLSKETSSIYSSSSVSKQLSLLQKPNAKLFKGKLWKFFKPKTEGTLYFKIFTDFDGIQECTADLLSEFQINKWNAILSLMKFFIDVSGYQKFELQKYFNSDVDPNIFSEKVIKLMEFDLLDPELLEYKTYIFYESEKGKSKLSATLAAAIQKFLHLFFLGVHAISQLFSDVLYKYLFNFLYHMCQSILRPIRHTGLVLVRMILTIFNKIMEQLMINSDSEIIDEDLPSEKKIRYMERYLEFLFGLCAKNCLIPDSNLAIFRAENVLEMGTWIIDCPQLYFKKCFQLLPKLLIDEFEVVRLNTLNVFDSVLKTKSTHLYVTRYIKLIVEMVSDRLKDVSIKVVVAAVNIFSGLLDDYRHLIGAENICQISNLLYGASYSYAKAAGSFMSKYLASTYTDESQLLHNFVELSCNNTSTSVKMKPLFVEAFSEYETVLKNYPYLVNYLITSSENEATEFINNLMELIYYSVYQTLKGESVMKRKHSVQAPPLSSDQQIAEIFLLNIKSLFELFQTKLIALKYLIEILCLIEYDILTTSYHSQFVFMLKNCRQFFLKIDDDELLESICHLFKHICYDKNMTLKETMEGKLLNNLFHSMSEYLRGYLESEDQEISLESHFKKIAIMYESFNLNEYFEWNDLFLNWGKVLLSTGQITACKQFLISSIEEMTTEKNTSSDEFRTKILYFKKIFSDYTKSLSSVLISIETTNDLKYKAFISLCHLHNFCDRILLKVPEFDGVRFSIIEDLRNNFCGSLTQFFKKSIVYDRSLLLETRKKYVIYWLNLIFNGLIDILYVVPLFECYYICSQEYGSLIEWISDRVYANNPEMFFNIILTTLGDLAVELFVTKKKSVSSPEAVELMELASKFSNMAQFKHSSEEVLNFIRMALIFTFKEELLEFLILLKNFTSKFSTDEQQCLDILKELLPPEYENHNFVKAFRMKLKSKNIKDGKASISFMSYNSRSKGELEMSMEPKLKKRKRSFTSKNRSKTIKKKRVIKSTPEKVSKRKKQLPTYEDDEDTENSSLMLEKKKSDKNNKSTASAKNKK</sequence>
<evidence type="ECO:0008006" key="6">
    <source>
        <dbReference type="Google" id="ProtNLM"/>
    </source>
</evidence>
<keyword evidence="3" id="KW-0812">Transmembrane</keyword>
<dbReference type="PANTHER" id="PTHR11199:SF0">
    <property type="entry name" value="LD34181P-RELATED"/>
    <property type="match status" value="1"/>
</dbReference>
<dbReference type="GO" id="GO:0005634">
    <property type="term" value="C:nucleus"/>
    <property type="evidence" value="ECO:0007669"/>
    <property type="project" value="TreeGrafter"/>
</dbReference>
<feature type="compositionally biased region" description="Basic residues" evidence="2">
    <location>
        <begin position="1068"/>
        <end position="1090"/>
    </location>
</feature>
<feature type="compositionally biased region" description="Low complexity" evidence="2">
    <location>
        <begin position="1130"/>
        <end position="1139"/>
    </location>
</feature>
<comment type="similarity">
    <text evidence="1">Belongs to the SCC3 family.</text>
</comment>
<reference evidence="4 5" key="1">
    <citation type="submission" date="2023-03" db="EMBL/GenBank/DDBJ databases">
        <title>Genome insight into feeding habits of ladybird beetles.</title>
        <authorList>
            <person name="Li H.-S."/>
            <person name="Huang Y.-H."/>
            <person name="Pang H."/>
        </authorList>
    </citation>
    <scope>NUCLEOTIDE SEQUENCE [LARGE SCALE GENOMIC DNA]</scope>
    <source>
        <strain evidence="4">SYSU_2023b</strain>
        <tissue evidence="4">Whole body</tissue>
    </source>
</reference>
<gene>
    <name evidence="4" type="ORF">WA026_021684</name>
</gene>
<evidence type="ECO:0000256" key="2">
    <source>
        <dbReference type="SAM" id="MobiDB-lite"/>
    </source>
</evidence>
<keyword evidence="3" id="KW-0472">Membrane</keyword>
<accession>A0AAW1UCE6</accession>
<dbReference type="InterPro" id="IPR039662">
    <property type="entry name" value="Cohesin_Scc3/SA"/>
</dbReference>
<keyword evidence="3" id="KW-1133">Transmembrane helix</keyword>
<feature type="compositionally biased region" description="Basic and acidic residues" evidence="2">
    <location>
        <begin position="1120"/>
        <end position="1129"/>
    </location>
</feature>
<comment type="caution">
    <text evidence="4">The sequence shown here is derived from an EMBL/GenBank/DDBJ whole genome shotgun (WGS) entry which is preliminary data.</text>
</comment>
<dbReference type="PANTHER" id="PTHR11199">
    <property type="entry name" value="STROMAL ANTIGEN"/>
    <property type="match status" value="1"/>
</dbReference>
<dbReference type="GO" id="GO:0003682">
    <property type="term" value="F:chromatin binding"/>
    <property type="evidence" value="ECO:0007669"/>
    <property type="project" value="TreeGrafter"/>
</dbReference>
<organism evidence="4 5">
    <name type="scientific">Henosepilachna vigintioctopunctata</name>
    <dbReference type="NCBI Taxonomy" id="420089"/>
    <lineage>
        <taxon>Eukaryota</taxon>
        <taxon>Metazoa</taxon>
        <taxon>Ecdysozoa</taxon>
        <taxon>Arthropoda</taxon>
        <taxon>Hexapoda</taxon>
        <taxon>Insecta</taxon>
        <taxon>Pterygota</taxon>
        <taxon>Neoptera</taxon>
        <taxon>Endopterygota</taxon>
        <taxon>Coleoptera</taxon>
        <taxon>Polyphaga</taxon>
        <taxon>Cucujiformia</taxon>
        <taxon>Coccinelloidea</taxon>
        <taxon>Coccinellidae</taxon>
        <taxon>Epilachninae</taxon>
        <taxon>Epilachnini</taxon>
        <taxon>Henosepilachna</taxon>
    </lineage>
</organism>
<evidence type="ECO:0000313" key="4">
    <source>
        <dbReference type="EMBL" id="KAK9878377.1"/>
    </source>
</evidence>
<name>A0AAW1UCE6_9CUCU</name>
<evidence type="ECO:0000256" key="1">
    <source>
        <dbReference type="ARBA" id="ARBA00005486"/>
    </source>
</evidence>
<dbReference type="AlphaFoldDB" id="A0AAW1UCE6"/>
<dbReference type="GO" id="GO:0008278">
    <property type="term" value="C:cohesin complex"/>
    <property type="evidence" value="ECO:0007669"/>
    <property type="project" value="TreeGrafter"/>
</dbReference>